<dbReference type="PANTHER" id="PTHR37036">
    <property type="match status" value="1"/>
</dbReference>
<dbReference type="RefSeq" id="WP_271012523.1">
    <property type="nucleotide sequence ID" value="NZ_JAQIFT010000047.1"/>
</dbReference>
<dbReference type="PANTHER" id="PTHR37036:SF2">
    <property type="entry name" value="DUF1861 FAMILY PROTEIN"/>
    <property type="match status" value="1"/>
</dbReference>
<dbReference type="AlphaFoldDB" id="A0AA42DNK5"/>
<keyword evidence="2" id="KW-1185">Reference proteome</keyword>
<dbReference type="Gene3D" id="2.115.10.20">
    <property type="entry name" value="Glycosyl hydrolase domain, family 43"/>
    <property type="match status" value="1"/>
</dbReference>
<organism evidence="1 2">
    <name type="scientific">Holtiella tumoricola</name>
    <dbReference type="NCBI Taxonomy" id="3018743"/>
    <lineage>
        <taxon>Bacteria</taxon>
        <taxon>Bacillati</taxon>
        <taxon>Bacillota</taxon>
        <taxon>Clostridia</taxon>
        <taxon>Lachnospirales</taxon>
        <taxon>Cellulosilyticaceae</taxon>
        <taxon>Holtiella</taxon>
    </lineage>
</organism>
<dbReference type="InterPro" id="IPR015045">
    <property type="entry name" value="MPT-1-like_LmxM"/>
</dbReference>
<reference evidence="1" key="1">
    <citation type="journal article" date="2023" name="Int. J. Syst. Evol. Microbiol.">
        <title>&lt;i&gt;Holtiella tumoricola&lt;/i&gt; gen. nov. sp. nov., isolated from a human clinical sample.</title>
        <authorList>
            <person name="Allen-Vercoe E."/>
            <person name="Daigneault M.C."/>
            <person name="Vancuren S.J."/>
            <person name="Cochrane K."/>
            <person name="O'Neal L.L."/>
            <person name="Sankaranarayanan K."/>
            <person name="Lawson P.A."/>
        </authorList>
    </citation>
    <scope>NUCLEOTIDE SEQUENCE</scope>
    <source>
        <strain evidence="1">CC70A</strain>
    </source>
</reference>
<dbReference type="InterPro" id="IPR023296">
    <property type="entry name" value="Glyco_hydro_beta-prop_sf"/>
</dbReference>
<protein>
    <submittedName>
        <fullName evidence="1">DUF1861 family protein</fullName>
    </submittedName>
</protein>
<sequence length="322" mass="36712">MSAPVQSAKMLREAFQVSKKIYESHLLTFKGVEGYDVYNCSIPFTYNNKTYLFGRVERRHEWARSWVRLFEQIAPDTWQLVPDSMIYALEDPYISFIHTQIILGGTHVRYTCGKQDAYYGHFYRGTQLDDLYYFTTGPDNMKDIRIVELLDGRIGVFSRPRSQHIQQTYGSESIIGFTLINTLDELSPDVIQQAKPINGLFGQNEWGGCNQCYLLDTGLIGVIAHKCYKSIDQNGIEHLVYMNSSFVFDPSMHHLLDSRIIATRDCYPEGPAKLDTLEDVAFSSGIVLRKDGKVDLYSGLGDCLEGRVVIDYPFEGFGKIIN</sequence>
<name>A0AA42DNK5_9FIRM</name>
<dbReference type="Pfam" id="PF08950">
    <property type="entry name" value="DUF1861"/>
    <property type="match status" value="1"/>
</dbReference>
<dbReference type="SUPFAM" id="SSF75005">
    <property type="entry name" value="Arabinanase/levansucrase/invertase"/>
    <property type="match status" value="1"/>
</dbReference>
<evidence type="ECO:0000313" key="1">
    <source>
        <dbReference type="EMBL" id="MDA3732339.1"/>
    </source>
</evidence>
<dbReference type="EMBL" id="JAQIFT010000047">
    <property type="protein sequence ID" value="MDA3732339.1"/>
    <property type="molecule type" value="Genomic_DNA"/>
</dbReference>
<dbReference type="Proteomes" id="UP001169242">
    <property type="component" value="Unassembled WGS sequence"/>
</dbReference>
<gene>
    <name evidence="1" type="ORF">PBV87_12660</name>
</gene>
<accession>A0AA42DNK5</accession>
<proteinExistence type="predicted"/>
<comment type="caution">
    <text evidence="1">The sequence shown here is derived from an EMBL/GenBank/DDBJ whole genome shotgun (WGS) entry which is preliminary data.</text>
</comment>
<evidence type="ECO:0000313" key="2">
    <source>
        <dbReference type="Proteomes" id="UP001169242"/>
    </source>
</evidence>